<evidence type="ECO:0000313" key="2">
    <source>
        <dbReference type="Proteomes" id="UP000232101"/>
    </source>
</evidence>
<accession>A0A2M9QC06</accession>
<protein>
    <submittedName>
        <fullName evidence="1">Uncharacterized protein</fullName>
    </submittedName>
</protein>
<dbReference type="Proteomes" id="UP000232101">
    <property type="component" value="Unassembled WGS sequence"/>
</dbReference>
<dbReference type="EMBL" id="PHQY01000001">
    <property type="protein sequence ID" value="PJO45603.1"/>
    <property type="molecule type" value="Genomic_DNA"/>
</dbReference>
<organism evidence="1 2">
    <name type="scientific">Lysinibacillus xylanilyticus</name>
    <dbReference type="NCBI Taxonomy" id="582475"/>
    <lineage>
        <taxon>Bacteria</taxon>
        <taxon>Bacillati</taxon>
        <taxon>Bacillota</taxon>
        <taxon>Bacilli</taxon>
        <taxon>Bacillales</taxon>
        <taxon>Bacillaceae</taxon>
        <taxon>Lysinibacillus</taxon>
    </lineage>
</organism>
<proteinExistence type="predicted"/>
<comment type="caution">
    <text evidence="1">The sequence shown here is derived from an EMBL/GenBank/DDBJ whole genome shotgun (WGS) entry which is preliminary data.</text>
</comment>
<dbReference type="AlphaFoldDB" id="A0A2M9QC06"/>
<reference evidence="1 2" key="1">
    <citation type="submission" date="2017-11" db="EMBL/GenBank/DDBJ databases">
        <title>Bacterial isolate from king chilli rhizosphere.</title>
        <authorList>
            <person name="Takhelmayum P."/>
            <person name="Sarangthem I."/>
        </authorList>
    </citation>
    <scope>NUCLEOTIDE SEQUENCE [LARGE SCALE GENOMIC DNA]</scope>
    <source>
        <strain evidence="2">t26</strain>
    </source>
</reference>
<name>A0A2M9QC06_9BACI</name>
<sequence>MKYFIYLLRYIYISFIQKYSLQIKTILFYKTLIENFFMTKKSGLFEVEVDFNFFKFENEVIVKYT</sequence>
<gene>
    <name evidence="1" type="ORF">CWD94_00135</name>
</gene>
<evidence type="ECO:0000313" key="1">
    <source>
        <dbReference type="EMBL" id="PJO45603.1"/>
    </source>
</evidence>